<dbReference type="InterPro" id="IPR010921">
    <property type="entry name" value="Trp_repressor/repl_initiator"/>
</dbReference>
<dbReference type="AlphaFoldDB" id="A0A831YSF8"/>
<dbReference type="Gene3D" id="1.10.1270.10">
    <property type="entry name" value="TrpR-like"/>
    <property type="match status" value="1"/>
</dbReference>
<dbReference type="GO" id="GO:0043565">
    <property type="term" value="F:sequence-specific DNA binding"/>
    <property type="evidence" value="ECO:0007669"/>
    <property type="project" value="InterPro"/>
</dbReference>
<proteinExistence type="predicted"/>
<gene>
    <name evidence="1" type="ORF">ENR01_00120</name>
</gene>
<evidence type="ECO:0000313" key="1">
    <source>
        <dbReference type="EMBL" id="HEX61561.1"/>
    </source>
</evidence>
<dbReference type="Pfam" id="PF01371">
    <property type="entry name" value="Trp_repressor"/>
    <property type="match status" value="1"/>
</dbReference>
<organism evidence="1">
    <name type="scientific">candidate division WWE3 bacterium</name>
    <dbReference type="NCBI Taxonomy" id="2053526"/>
    <lineage>
        <taxon>Bacteria</taxon>
        <taxon>Katanobacteria</taxon>
    </lineage>
</organism>
<dbReference type="InterPro" id="IPR000831">
    <property type="entry name" value="Trp_repress"/>
</dbReference>
<reference evidence="1" key="1">
    <citation type="journal article" date="2020" name="mSystems">
        <title>Genome- and Community-Level Interaction Insights into Carbon Utilization and Element Cycling Functions of Hydrothermarchaeota in Hydrothermal Sediment.</title>
        <authorList>
            <person name="Zhou Z."/>
            <person name="Liu Y."/>
            <person name="Xu W."/>
            <person name="Pan J."/>
            <person name="Luo Z.H."/>
            <person name="Li M."/>
        </authorList>
    </citation>
    <scope>NUCLEOTIDE SEQUENCE [LARGE SCALE GENOMIC DNA]</scope>
    <source>
        <strain evidence="1">SpSt-361</strain>
    </source>
</reference>
<dbReference type="InterPro" id="IPR038116">
    <property type="entry name" value="TrpR-like_sf"/>
</dbReference>
<name>A0A831YSF8_UNCKA</name>
<accession>A0A831YSF8</accession>
<dbReference type="SUPFAM" id="SSF48295">
    <property type="entry name" value="TrpR-like"/>
    <property type="match status" value="1"/>
</dbReference>
<protein>
    <submittedName>
        <fullName evidence="1">Uncharacterized protein</fullName>
    </submittedName>
</protein>
<dbReference type="EMBL" id="DSPJ01000005">
    <property type="protein sequence ID" value="HEX61561.1"/>
    <property type="molecule type" value="Genomic_DNA"/>
</dbReference>
<dbReference type="GO" id="GO:0003700">
    <property type="term" value="F:DNA-binding transcription factor activity"/>
    <property type="evidence" value="ECO:0007669"/>
    <property type="project" value="InterPro"/>
</dbReference>
<comment type="caution">
    <text evidence="1">The sequence shown here is derived from an EMBL/GenBank/DDBJ whole genome shotgun (WGS) entry which is preliminary data.</text>
</comment>
<sequence length="101" mass="11937">MTKVSRRWMSPQQQKGLVRDLWKGLDILDSKERKLLLQLLLTHTETKMLSKRLAALKLLQKKESYFQIGEKLKLTPTTINRLSNILQRYDDSLPKILFRLS</sequence>